<organism evidence="3 4">
    <name type="scientific">Promethearchaeum syntrophicum</name>
    <dbReference type="NCBI Taxonomy" id="2594042"/>
    <lineage>
        <taxon>Archaea</taxon>
        <taxon>Promethearchaeati</taxon>
        <taxon>Promethearchaeota</taxon>
        <taxon>Promethearchaeia</taxon>
        <taxon>Promethearchaeales</taxon>
        <taxon>Promethearchaeaceae</taxon>
        <taxon>Promethearchaeum</taxon>
    </lineage>
</organism>
<sequence length="647" mass="76534">MNNNQLFYIINNNWKIFSTLNEILARIIDDKGNKRIASLSQLKKIEREIKPNFTNRIFKYLQSINLLLTNLNSNDYTSIPELIFSEISTIENSISLLLPKLRSIRLIYKENTIFSRTIKELQQLNDRCQKNLTILLSKWIQLSDYDKNSKQFSIAPKLPYENKPQIWYSFAFLKESKFFLNFEKYPWLKNFKEVDYLIRNLKSSKFVLSEIFTMSDLINQPSIKDKPFRLELFFLLFELKVLKTENLYSKMEKVKKNQIKRQLELFSHDIINQLMSQAAKEYEIGYSGDDDVNPLKEIPRTMLDLLNRKQEEITSEYHGDFHTANQILQEHGKILFEIIDQIELRLKNISNLMNPWPDVLKKSYQMLKQLRGEISRQLEEFEQYSNSIQVDSDKIKLERLSRENITNMEILLKDYQKITAPYIPESIPKIDELKGIIDDFQEKISSMKNDIDNTFNRFRKKGVNITSIKDKWDDDYTVILNRAKFSLKGLIISIFHQFNNVLEKEQEFFDTLNANSLGDNIQKYDSTDFLKPERLSEKDLRNKIQKFNNKILEIEDLKEKYLKEKENLVKILESQLNENGLRSGTCAICRRSVNVAEDNFVKCEFCGALTHYTCVVQWIQHHNSCPVCMNQYTIPNNGLFDPDKLEK</sequence>
<dbReference type="RefSeq" id="WP_147662709.1">
    <property type="nucleotide sequence ID" value="NZ_CP042905.2"/>
</dbReference>
<dbReference type="EMBL" id="CP042905">
    <property type="protein sequence ID" value="QEE15810.1"/>
    <property type="molecule type" value="Genomic_DNA"/>
</dbReference>
<reference evidence="3 4" key="2">
    <citation type="journal article" date="2024" name="Int. J. Syst. Evol. Microbiol.">
        <title>Promethearchaeum syntrophicum gen. nov., sp. nov., an anaerobic, obligately syntrophic archaeon, the first isolate of the lineage 'Asgard' archaea, and proposal of the new archaeal phylum Promethearchaeota phyl. nov. and kingdom Promethearchaeati regn. nov.</title>
        <authorList>
            <person name="Imachi H."/>
            <person name="Nobu M.K."/>
            <person name="Kato S."/>
            <person name="Takaki Y."/>
            <person name="Miyazaki M."/>
            <person name="Miyata M."/>
            <person name="Ogawara M."/>
            <person name="Saito Y."/>
            <person name="Sakai S."/>
            <person name="Tahara Y.O."/>
            <person name="Takano Y."/>
            <person name="Tasumi E."/>
            <person name="Uematsu K."/>
            <person name="Yoshimura T."/>
            <person name="Itoh T."/>
            <person name="Ohkuma M."/>
            <person name="Takai K."/>
        </authorList>
    </citation>
    <scope>NUCLEOTIDE SEQUENCE [LARGE SCALE GENOMIC DNA]</scope>
    <source>
        <strain evidence="3 4">MK-D1</strain>
    </source>
</reference>
<dbReference type="AlphaFoldDB" id="A0A5B9DAL9"/>
<accession>A0A5B9DAL9</accession>
<dbReference type="Pfam" id="PF13639">
    <property type="entry name" value="zf-RING_2"/>
    <property type="match status" value="1"/>
</dbReference>
<dbReference type="InterPro" id="IPR013083">
    <property type="entry name" value="Znf_RING/FYVE/PHD"/>
</dbReference>
<dbReference type="Gene3D" id="3.30.40.10">
    <property type="entry name" value="Zinc/RING finger domain, C3HC4 (zinc finger)"/>
    <property type="match status" value="1"/>
</dbReference>
<name>A0A5B9DAL9_9ARCH</name>
<evidence type="ECO:0000313" key="4">
    <source>
        <dbReference type="Proteomes" id="UP000321408"/>
    </source>
</evidence>
<dbReference type="PROSITE" id="PS50089">
    <property type="entry name" value="ZF_RING_2"/>
    <property type="match status" value="1"/>
</dbReference>
<proteinExistence type="predicted"/>
<evidence type="ECO:0000313" key="3">
    <source>
        <dbReference type="EMBL" id="QEE15810.1"/>
    </source>
</evidence>
<dbReference type="SUPFAM" id="SSF57850">
    <property type="entry name" value="RING/U-box"/>
    <property type="match status" value="1"/>
</dbReference>
<feature type="coiled-coil region" evidence="1">
    <location>
        <begin position="430"/>
        <end position="457"/>
    </location>
</feature>
<evidence type="ECO:0000256" key="1">
    <source>
        <dbReference type="SAM" id="Coils"/>
    </source>
</evidence>
<feature type="coiled-coil region" evidence="1">
    <location>
        <begin position="537"/>
        <end position="578"/>
    </location>
</feature>
<dbReference type="Proteomes" id="UP000321408">
    <property type="component" value="Chromosome"/>
</dbReference>
<feature type="domain" description="RING-type" evidence="2">
    <location>
        <begin position="586"/>
        <end position="628"/>
    </location>
</feature>
<protein>
    <submittedName>
        <fullName evidence="3">RING finger domain-containing protein</fullName>
    </submittedName>
</protein>
<keyword evidence="1" id="KW-0175">Coiled coil</keyword>
<evidence type="ECO:0000259" key="2">
    <source>
        <dbReference type="PROSITE" id="PS50089"/>
    </source>
</evidence>
<dbReference type="KEGG" id="psyt:DSAG12_01637"/>
<dbReference type="InterPro" id="IPR001841">
    <property type="entry name" value="Znf_RING"/>
</dbReference>
<dbReference type="GeneID" id="41329630"/>
<keyword evidence="4" id="KW-1185">Reference proteome</keyword>
<gene>
    <name evidence="3" type="ORF">DSAG12_01637</name>
</gene>
<reference evidence="3 4" key="1">
    <citation type="journal article" date="2020" name="Nature">
        <title>Isolation of an archaeon at the prokaryote-eukaryote interface.</title>
        <authorList>
            <person name="Imachi H."/>
            <person name="Nobu M.K."/>
            <person name="Nakahara N."/>
            <person name="Morono Y."/>
            <person name="Ogawara M."/>
            <person name="Takaki Y."/>
            <person name="Takano Y."/>
            <person name="Uematsu K."/>
            <person name="Ikuta T."/>
            <person name="Ito M."/>
            <person name="Matsui Y."/>
            <person name="Miyazaki M."/>
            <person name="Murata K."/>
            <person name="Saito Y."/>
            <person name="Sakai S."/>
            <person name="Song C."/>
            <person name="Tasumi E."/>
            <person name="Yamanaka Y."/>
            <person name="Yamaguchi T."/>
            <person name="Kamagata Y."/>
            <person name="Tamaki H."/>
            <person name="Takai K."/>
        </authorList>
    </citation>
    <scope>NUCLEOTIDE SEQUENCE [LARGE SCALE GENOMIC DNA]</scope>
    <source>
        <strain evidence="3 4">MK-D1</strain>
    </source>
</reference>